<gene>
    <name evidence="1" type="ORF">HPP92_000538</name>
</gene>
<sequence length="131" mass="14314">MRLLPPSSSVERSFPLDASLCGECGRNTVNADWFLSPGQYNATQVFRVSGHASPVTAPCMAAGLGTRYGWGIRQGCLAAVCGGNSRSRPWKLSCRPWGSCRTDLRGQRRTNCRLGTSFAFRQEAEWCCFGS</sequence>
<evidence type="ECO:0000313" key="2">
    <source>
        <dbReference type="Proteomes" id="UP000636800"/>
    </source>
</evidence>
<organism evidence="1 2">
    <name type="scientific">Vanilla planifolia</name>
    <name type="common">Vanilla</name>
    <dbReference type="NCBI Taxonomy" id="51239"/>
    <lineage>
        <taxon>Eukaryota</taxon>
        <taxon>Viridiplantae</taxon>
        <taxon>Streptophyta</taxon>
        <taxon>Embryophyta</taxon>
        <taxon>Tracheophyta</taxon>
        <taxon>Spermatophyta</taxon>
        <taxon>Magnoliopsida</taxon>
        <taxon>Liliopsida</taxon>
        <taxon>Asparagales</taxon>
        <taxon>Orchidaceae</taxon>
        <taxon>Vanilloideae</taxon>
        <taxon>Vanilleae</taxon>
        <taxon>Vanilla</taxon>
    </lineage>
</organism>
<dbReference type="EMBL" id="JADCNL010000001">
    <property type="protein sequence ID" value="KAG0495847.1"/>
    <property type="molecule type" value="Genomic_DNA"/>
</dbReference>
<name>A0A835VEH6_VANPL</name>
<comment type="caution">
    <text evidence="1">The sequence shown here is derived from an EMBL/GenBank/DDBJ whole genome shotgun (WGS) entry which is preliminary data.</text>
</comment>
<evidence type="ECO:0000313" key="1">
    <source>
        <dbReference type="EMBL" id="KAG0495847.1"/>
    </source>
</evidence>
<keyword evidence="2" id="KW-1185">Reference proteome</keyword>
<proteinExistence type="predicted"/>
<reference evidence="1 2" key="1">
    <citation type="journal article" date="2020" name="Nat. Food">
        <title>A phased Vanilla planifolia genome enables genetic improvement of flavour and production.</title>
        <authorList>
            <person name="Hasing T."/>
            <person name="Tang H."/>
            <person name="Brym M."/>
            <person name="Khazi F."/>
            <person name="Huang T."/>
            <person name="Chambers A.H."/>
        </authorList>
    </citation>
    <scope>NUCLEOTIDE SEQUENCE [LARGE SCALE GENOMIC DNA]</scope>
    <source>
        <tissue evidence="1">Leaf</tissue>
    </source>
</reference>
<dbReference type="OrthoDB" id="185373at2759"/>
<accession>A0A835VEH6</accession>
<dbReference type="AlphaFoldDB" id="A0A835VEH6"/>
<dbReference type="Proteomes" id="UP000636800">
    <property type="component" value="Chromosome 1"/>
</dbReference>
<protein>
    <submittedName>
        <fullName evidence="1">Uncharacterized protein</fullName>
    </submittedName>
</protein>